<organism evidence="2 3">
    <name type="scientific">Leeuwenhoekiella nanhaiensis</name>
    <dbReference type="NCBI Taxonomy" id="1655491"/>
    <lineage>
        <taxon>Bacteria</taxon>
        <taxon>Pseudomonadati</taxon>
        <taxon>Bacteroidota</taxon>
        <taxon>Flavobacteriia</taxon>
        <taxon>Flavobacteriales</taxon>
        <taxon>Flavobacteriaceae</taxon>
        <taxon>Leeuwenhoekiella</taxon>
    </lineage>
</organism>
<evidence type="ECO:0000313" key="2">
    <source>
        <dbReference type="EMBL" id="PHQ30216.1"/>
    </source>
</evidence>
<sequence>MTREDLDHNEYNAYYKNYIELLQKDVSLIEALENGLKKSLSFYKAIPQEKWQYAYASGKWTILEILQHVMDTERIFAYRALCIGRGDQTPFPGFEQDDYVLPSKANSRDLTDMLEEYTAIRKSSISLFKSLSEEALTTKGMASGSGLSARAAGFIICGHDLHHANIIQERYL</sequence>
<dbReference type="SUPFAM" id="SSF109854">
    <property type="entry name" value="DinB/YfiT-like putative metalloenzymes"/>
    <property type="match status" value="1"/>
</dbReference>
<dbReference type="Gene3D" id="1.20.120.450">
    <property type="entry name" value="dinb family like domain"/>
    <property type="match status" value="1"/>
</dbReference>
<keyword evidence="3" id="KW-1185">Reference proteome</keyword>
<accession>A0A2G1VTX5</accession>
<feature type="domain" description="DinB-like" evidence="1">
    <location>
        <begin position="32"/>
        <end position="167"/>
    </location>
</feature>
<evidence type="ECO:0000313" key="3">
    <source>
        <dbReference type="Proteomes" id="UP000229433"/>
    </source>
</evidence>
<dbReference type="EMBL" id="NQXA01000002">
    <property type="protein sequence ID" value="PHQ30216.1"/>
    <property type="molecule type" value="Genomic_DNA"/>
</dbReference>
<dbReference type="RefSeq" id="WP_099645051.1">
    <property type="nucleotide sequence ID" value="NZ_KZ319288.1"/>
</dbReference>
<dbReference type="AlphaFoldDB" id="A0A2G1VTX5"/>
<evidence type="ECO:0000259" key="1">
    <source>
        <dbReference type="Pfam" id="PF12867"/>
    </source>
</evidence>
<reference evidence="2 3" key="1">
    <citation type="submission" date="2017-08" db="EMBL/GenBank/DDBJ databases">
        <title>The whole genome shortgun sequences of strain Leeuwenhoekiella nanhaiensis G18 from the South China Sea.</title>
        <authorList>
            <person name="Liu Q."/>
        </authorList>
    </citation>
    <scope>NUCLEOTIDE SEQUENCE [LARGE SCALE GENOMIC DNA]</scope>
    <source>
        <strain evidence="2 3">G18</strain>
    </source>
</reference>
<dbReference type="InterPro" id="IPR024775">
    <property type="entry name" value="DinB-like"/>
</dbReference>
<comment type="caution">
    <text evidence="2">The sequence shown here is derived from an EMBL/GenBank/DDBJ whole genome shotgun (WGS) entry which is preliminary data.</text>
</comment>
<dbReference type="OrthoDB" id="9793216at2"/>
<dbReference type="Pfam" id="PF12867">
    <property type="entry name" value="DinB_2"/>
    <property type="match status" value="1"/>
</dbReference>
<proteinExistence type="predicted"/>
<dbReference type="InterPro" id="IPR034660">
    <property type="entry name" value="DinB/YfiT-like"/>
</dbReference>
<protein>
    <submittedName>
        <fullName evidence="2">Damage-inducible protein DinB</fullName>
    </submittedName>
</protein>
<name>A0A2G1VTX5_9FLAO</name>
<gene>
    <name evidence="2" type="ORF">CJ305_04435</name>
</gene>
<dbReference type="Proteomes" id="UP000229433">
    <property type="component" value="Unassembled WGS sequence"/>
</dbReference>